<dbReference type="EMBL" id="JABAFA010000033">
    <property type="protein sequence ID" value="NMD99470.1"/>
    <property type="molecule type" value="Genomic_DNA"/>
</dbReference>
<keyword evidence="2" id="KW-1185">Reference proteome</keyword>
<protein>
    <submittedName>
        <fullName evidence="1">Ferredoxin</fullName>
    </submittedName>
</protein>
<dbReference type="AlphaFoldDB" id="A0A848B5N0"/>
<proteinExistence type="predicted"/>
<dbReference type="Proteomes" id="UP000543804">
    <property type="component" value="Unassembled WGS sequence"/>
</dbReference>
<reference evidence="1 2" key="1">
    <citation type="submission" date="2020-04" db="EMBL/GenBank/DDBJ databases">
        <authorList>
            <person name="Hitch T.C.A."/>
            <person name="Wylensek D."/>
            <person name="Clavel T."/>
        </authorList>
    </citation>
    <scope>NUCLEOTIDE SEQUENCE [LARGE SCALE GENOMIC DNA]</scope>
    <source>
        <strain evidence="1 2">PG-130-P53-12</strain>
    </source>
</reference>
<comment type="caution">
    <text evidence="1">The sequence shown here is derived from an EMBL/GenBank/DDBJ whole genome shotgun (WGS) entry which is preliminary data.</text>
</comment>
<evidence type="ECO:0000313" key="1">
    <source>
        <dbReference type="EMBL" id="NMD99470.1"/>
    </source>
</evidence>
<dbReference type="RefSeq" id="WP_170077793.1">
    <property type="nucleotide sequence ID" value="NZ_JABAFA010000033.1"/>
</dbReference>
<sequence length="78" mass="9153">MLVDHIRVVIENGTFSAEDAAFYIQELKKSLKNLTLKKVSMSRTDAYLDLRYSFNEIPLERIRRIPLKKLREERAVGN</sequence>
<name>A0A848B5N0_9FIRM</name>
<accession>A0A848B5N0</accession>
<gene>
    <name evidence="1" type="ORF">HF878_08340</name>
</gene>
<evidence type="ECO:0000313" key="2">
    <source>
        <dbReference type="Proteomes" id="UP000543804"/>
    </source>
</evidence>
<organism evidence="1 2">
    <name type="scientific">Selenomonas bovis</name>
    <dbReference type="NCBI Taxonomy" id="416586"/>
    <lineage>
        <taxon>Bacteria</taxon>
        <taxon>Bacillati</taxon>
        <taxon>Bacillota</taxon>
        <taxon>Negativicutes</taxon>
        <taxon>Selenomonadales</taxon>
        <taxon>Selenomonadaceae</taxon>
        <taxon>Selenomonas</taxon>
    </lineage>
</organism>